<dbReference type="AlphaFoldDB" id="A0A9D7XTL8"/>
<keyword evidence="2" id="KW-0732">Signal</keyword>
<protein>
    <submittedName>
        <fullName evidence="3">Uncharacterized protein</fullName>
    </submittedName>
</protein>
<dbReference type="Proteomes" id="UP000808337">
    <property type="component" value="Unassembled WGS sequence"/>
</dbReference>
<reference evidence="3 4" key="1">
    <citation type="submission" date="2020-10" db="EMBL/GenBank/DDBJ databases">
        <title>Connecting structure to function with the recovery of over 1000 high-quality activated sludge metagenome-assembled genomes encoding full-length rRNA genes using long-read sequencing.</title>
        <authorList>
            <person name="Singleton C.M."/>
            <person name="Petriglieri F."/>
            <person name="Kristensen J.M."/>
            <person name="Kirkegaard R.H."/>
            <person name="Michaelsen T.Y."/>
            <person name="Andersen M.H."/>
            <person name="Karst S.M."/>
            <person name="Dueholm M.S."/>
            <person name="Nielsen P.H."/>
            <person name="Albertsen M."/>
        </authorList>
    </citation>
    <scope>NUCLEOTIDE SEQUENCE [LARGE SCALE GENOMIC DNA]</scope>
    <source>
        <strain evidence="3">Ribe_18-Q3-R11-54_MAXAC.273</strain>
    </source>
</reference>
<comment type="caution">
    <text evidence="3">The sequence shown here is derived from an EMBL/GenBank/DDBJ whole genome shotgun (WGS) entry which is preliminary data.</text>
</comment>
<feature type="transmembrane region" description="Helical" evidence="1">
    <location>
        <begin position="110"/>
        <end position="128"/>
    </location>
</feature>
<evidence type="ECO:0000256" key="1">
    <source>
        <dbReference type="SAM" id="Phobius"/>
    </source>
</evidence>
<gene>
    <name evidence="3" type="ORF">IPP15_10470</name>
</gene>
<name>A0A9D7XTL8_9BACT</name>
<evidence type="ECO:0000313" key="3">
    <source>
        <dbReference type="EMBL" id="MBK9982827.1"/>
    </source>
</evidence>
<feature type="transmembrane region" description="Helical" evidence="1">
    <location>
        <begin position="85"/>
        <end position="103"/>
    </location>
</feature>
<evidence type="ECO:0000313" key="4">
    <source>
        <dbReference type="Proteomes" id="UP000808337"/>
    </source>
</evidence>
<proteinExistence type="predicted"/>
<sequence>MKTLLMCFLLMMCNLIHAQKDDSLSQADKKLSKYEAETIYLTFSGFIKNGKADDMGLSGGKLKKEMMISPDAVIVFKKFQHQRNWLFLISGLELATSIAALTSKNKHLKTGMLISGAALSVISIPLYIGSVNNENKAVWLRNRDVLN</sequence>
<organism evidence="3 4">
    <name type="scientific">Candidatus Opimibacter skivensis</name>
    <dbReference type="NCBI Taxonomy" id="2982028"/>
    <lineage>
        <taxon>Bacteria</taxon>
        <taxon>Pseudomonadati</taxon>
        <taxon>Bacteroidota</taxon>
        <taxon>Saprospiria</taxon>
        <taxon>Saprospirales</taxon>
        <taxon>Saprospiraceae</taxon>
        <taxon>Candidatus Opimibacter</taxon>
    </lineage>
</organism>
<dbReference type="EMBL" id="JADKGY010000008">
    <property type="protein sequence ID" value="MBK9982827.1"/>
    <property type="molecule type" value="Genomic_DNA"/>
</dbReference>
<keyword evidence="1" id="KW-0812">Transmembrane</keyword>
<keyword evidence="1" id="KW-1133">Transmembrane helix</keyword>
<feature type="signal peptide" evidence="2">
    <location>
        <begin position="1"/>
        <end position="18"/>
    </location>
</feature>
<feature type="chain" id="PRO_5039171346" evidence="2">
    <location>
        <begin position="19"/>
        <end position="147"/>
    </location>
</feature>
<accession>A0A9D7XTL8</accession>
<keyword evidence="1" id="KW-0472">Membrane</keyword>
<evidence type="ECO:0000256" key="2">
    <source>
        <dbReference type="SAM" id="SignalP"/>
    </source>
</evidence>